<keyword evidence="1" id="KW-0732">Signal</keyword>
<dbReference type="Proteomes" id="UP000676310">
    <property type="component" value="Unassembled WGS sequence"/>
</dbReference>
<gene>
    <name evidence="2" type="ORF">ALTATR162_LOCUS5028</name>
</gene>
<sequence length="185" mass="20106">MKLVAILALCSIGVTTRALATQTTSGPGDRKPLYDALPAGAPDGLHMGSLNPDGTTHWEYIGEAEYLPFNSSELPSGVPTILTKRSDYGTHCDGGYLPDSEWTRAASGLQQICGDGRDYTGVLTYQYGSTIAYACNYGNGQRCVSHDVWNYQTQLRNACYEQRGWFSIPSAKLSYGMTLVHNGFC</sequence>
<dbReference type="OrthoDB" id="5152928at2759"/>
<comment type="caution">
    <text evidence="2">The sequence shown here is derived from an EMBL/GenBank/DDBJ whole genome shotgun (WGS) entry which is preliminary data.</text>
</comment>
<feature type="chain" id="PRO_5035173760" description="Secreted protein" evidence="1">
    <location>
        <begin position="21"/>
        <end position="185"/>
    </location>
</feature>
<evidence type="ECO:0008006" key="4">
    <source>
        <dbReference type="Google" id="ProtNLM"/>
    </source>
</evidence>
<organism evidence="2 3">
    <name type="scientific">Alternaria atra</name>
    <dbReference type="NCBI Taxonomy" id="119953"/>
    <lineage>
        <taxon>Eukaryota</taxon>
        <taxon>Fungi</taxon>
        <taxon>Dikarya</taxon>
        <taxon>Ascomycota</taxon>
        <taxon>Pezizomycotina</taxon>
        <taxon>Dothideomycetes</taxon>
        <taxon>Pleosporomycetidae</taxon>
        <taxon>Pleosporales</taxon>
        <taxon>Pleosporineae</taxon>
        <taxon>Pleosporaceae</taxon>
        <taxon>Alternaria</taxon>
        <taxon>Alternaria sect. Ulocladioides</taxon>
    </lineage>
</organism>
<evidence type="ECO:0000313" key="3">
    <source>
        <dbReference type="Proteomes" id="UP000676310"/>
    </source>
</evidence>
<dbReference type="RefSeq" id="XP_043168579.1">
    <property type="nucleotide sequence ID" value="XM_043312644.1"/>
</dbReference>
<reference evidence="2" key="1">
    <citation type="submission" date="2021-05" db="EMBL/GenBank/DDBJ databases">
        <authorList>
            <person name="Stam R."/>
        </authorList>
    </citation>
    <scope>NUCLEOTIDE SEQUENCE</scope>
    <source>
        <strain evidence="2">CS162</strain>
    </source>
</reference>
<dbReference type="AlphaFoldDB" id="A0A8J2N5N8"/>
<dbReference type="EMBL" id="CAJRGZ010000018">
    <property type="protein sequence ID" value="CAG5158186.1"/>
    <property type="molecule type" value="Genomic_DNA"/>
</dbReference>
<feature type="signal peptide" evidence="1">
    <location>
        <begin position="1"/>
        <end position="20"/>
    </location>
</feature>
<keyword evidence="3" id="KW-1185">Reference proteome</keyword>
<evidence type="ECO:0000256" key="1">
    <source>
        <dbReference type="SAM" id="SignalP"/>
    </source>
</evidence>
<evidence type="ECO:0000313" key="2">
    <source>
        <dbReference type="EMBL" id="CAG5158186.1"/>
    </source>
</evidence>
<protein>
    <recommendedName>
        <fullName evidence="4">Secreted protein</fullName>
    </recommendedName>
</protein>
<accession>A0A8J2N5N8</accession>
<dbReference type="GeneID" id="67016761"/>
<proteinExistence type="predicted"/>
<name>A0A8J2N5N8_9PLEO</name>